<dbReference type="HOGENOM" id="CLU_2821211_0_0_6"/>
<dbReference type="AlphaFoldDB" id="N9FDQ4"/>
<proteinExistence type="predicted"/>
<protein>
    <submittedName>
        <fullName evidence="1">Uncharacterized protein</fullName>
    </submittedName>
</protein>
<accession>N9FDQ4</accession>
<dbReference type="PATRIC" id="fig|1217648.3.peg.3301"/>
<gene>
    <name evidence="1" type="ORF">F933_03395</name>
</gene>
<dbReference type="Proteomes" id="UP000017670">
    <property type="component" value="Unassembled WGS sequence"/>
</dbReference>
<evidence type="ECO:0000313" key="1">
    <source>
        <dbReference type="EMBL" id="ENW02989.1"/>
    </source>
</evidence>
<name>N9FDQ4_9GAMM</name>
<organism evidence="1 2">
    <name type="scientific">Acinetobacter beijerinckii CIP 110307</name>
    <dbReference type="NCBI Taxonomy" id="1217648"/>
    <lineage>
        <taxon>Bacteria</taxon>
        <taxon>Pseudomonadati</taxon>
        <taxon>Pseudomonadota</taxon>
        <taxon>Gammaproteobacteria</taxon>
        <taxon>Moraxellales</taxon>
        <taxon>Moraxellaceae</taxon>
        <taxon>Acinetobacter</taxon>
    </lineage>
</organism>
<dbReference type="EMBL" id="APQL01000013">
    <property type="protein sequence ID" value="ENW02989.1"/>
    <property type="molecule type" value="Genomic_DNA"/>
</dbReference>
<sequence>MSNLSQAKFSKANDVIVFPRPCTLCESKNNVTQQLGIWVCSTCIGNIQQTNPNLFHVDNKSLPINL</sequence>
<dbReference type="GeneID" id="29858264"/>
<evidence type="ECO:0000313" key="2">
    <source>
        <dbReference type="Proteomes" id="UP000017670"/>
    </source>
</evidence>
<comment type="caution">
    <text evidence="1">The sequence shown here is derived from an EMBL/GenBank/DDBJ whole genome shotgun (WGS) entry which is preliminary data.</text>
</comment>
<dbReference type="RefSeq" id="WP_005063408.1">
    <property type="nucleotide sequence ID" value="NZ_KB849767.1"/>
</dbReference>
<keyword evidence="2" id="KW-1185">Reference proteome</keyword>
<dbReference type="STRING" id="262668.GCA_000931715_00120"/>
<reference evidence="1 2" key="1">
    <citation type="submission" date="2013-02" db="EMBL/GenBank/DDBJ databases">
        <title>The Genome Sequence of Acinetobacter beijerinckii CIP 110307.</title>
        <authorList>
            <consortium name="The Broad Institute Genome Sequencing Platform"/>
            <consortium name="The Broad Institute Genome Sequencing Center for Infectious Disease"/>
            <person name="Cerqueira G."/>
            <person name="Feldgarden M."/>
            <person name="Courvalin P."/>
            <person name="Perichon B."/>
            <person name="Grillot-Courvalin C."/>
            <person name="Clermont D."/>
            <person name="Rocha E."/>
            <person name="Yoon E.-J."/>
            <person name="Nemec A."/>
            <person name="Walker B."/>
            <person name="Young S.K."/>
            <person name="Zeng Q."/>
            <person name="Gargeya S."/>
            <person name="Fitzgerald M."/>
            <person name="Haas B."/>
            <person name="Abouelleil A."/>
            <person name="Alvarado L."/>
            <person name="Arachchi H.M."/>
            <person name="Berlin A.M."/>
            <person name="Chapman S.B."/>
            <person name="Dewar J."/>
            <person name="Goldberg J."/>
            <person name="Griggs A."/>
            <person name="Gujja S."/>
            <person name="Hansen M."/>
            <person name="Howarth C."/>
            <person name="Imamovic A."/>
            <person name="Larimer J."/>
            <person name="McCowan C."/>
            <person name="Murphy C."/>
            <person name="Neiman D."/>
            <person name="Pearson M."/>
            <person name="Priest M."/>
            <person name="Roberts A."/>
            <person name="Saif S."/>
            <person name="Shea T."/>
            <person name="Sisk P."/>
            <person name="Sykes S."/>
            <person name="Wortman J."/>
            <person name="Nusbaum C."/>
            <person name="Birren B."/>
        </authorList>
    </citation>
    <scope>NUCLEOTIDE SEQUENCE [LARGE SCALE GENOMIC DNA]</scope>
    <source>
        <strain evidence="1 2">CIP 110307</strain>
    </source>
</reference>